<keyword evidence="2" id="KW-1185">Reference proteome</keyword>
<reference evidence="1" key="1">
    <citation type="journal article" date="2022" name="bioRxiv">
        <title>Sequencing and chromosome-scale assembly of the giantPleurodeles waltlgenome.</title>
        <authorList>
            <person name="Brown T."/>
            <person name="Elewa A."/>
            <person name="Iarovenko S."/>
            <person name="Subramanian E."/>
            <person name="Araus A.J."/>
            <person name="Petzold A."/>
            <person name="Susuki M."/>
            <person name="Suzuki K.-i.T."/>
            <person name="Hayashi T."/>
            <person name="Toyoda A."/>
            <person name="Oliveira C."/>
            <person name="Osipova E."/>
            <person name="Leigh N.D."/>
            <person name="Simon A."/>
            <person name="Yun M.H."/>
        </authorList>
    </citation>
    <scope>NUCLEOTIDE SEQUENCE</scope>
    <source>
        <strain evidence="1">20211129_DDA</strain>
        <tissue evidence="1">Liver</tissue>
    </source>
</reference>
<feature type="non-terminal residue" evidence="1">
    <location>
        <position position="68"/>
    </location>
</feature>
<feature type="non-terminal residue" evidence="1">
    <location>
        <position position="1"/>
    </location>
</feature>
<comment type="caution">
    <text evidence="1">The sequence shown here is derived from an EMBL/GenBank/DDBJ whole genome shotgun (WGS) entry which is preliminary data.</text>
</comment>
<protein>
    <submittedName>
        <fullName evidence="1">Uncharacterized protein</fullName>
    </submittedName>
</protein>
<name>A0AAV7NQ25_PLEWA</name>
<dbReference type="Proteomes" id="UP001066276">
    <property type="component" value="Chromosome 8"/>
</dbReference>
<accession>A0AAV7NQ25</accession>
<organism evidence="1 2">
    <name type="scientific">Pleurodeles waltl</name>
    <name type="common">Iberian ribbed newt</name>
    <dbReference type="NCBI Taxonomy" id="8319"/>
    <lineage>
        <taxon>Eukaryota</taxon>
        <taxon>Metazoa</taxon>
        <taxon>Chordata</taxon>
        <taxon>Craniata</taxon>
        <taxon>Vertebrata</taxon>
        <taxon>Euteleostomi</taxon>
        <taxon>Amphibia</taxon>
        <taxon>Batrachia</taxon>
        <taxon>Caudata</taxon>
        <taxon>Salamandroidea</taxon>
        <taxon>Salamandridae</taxon>
        <taxon>Pleurodelinae</taxon>
        <taxon>Pleurodeles</taxon>
    </lineage>
</organism>
<dbReference type="EMBL" id="JANPWB010000012">
    <property type="protein sequence ID" value="KAJ1117629.1"/>
    <property type="molecule type" value="Genomic_DNA"/>
</dbReference>
<evidence type="ECO:0000313" key="1">
    <source>
        <dbReference type="EMBL" id="KAJ1117629.1"/>
    </source>
</evidence>
<gene>
    <name evidence="1" type="ORF">NDU88_005826</name>
</gene>
<evidence type="ECO:0000313" key="2">
    <source>
        <dbReference type="Proteomes" id="UP001066276"/>
    </source>
</evidence>
<dbReference type="AlphaFoldDB" id="A0AAV7NQ25"/>
<sequence>KFYKKKEEISLVRHFPTGRLCLHPDHRPCSNHKNIERNGRRLLSWHYSCLWIFPWDYWNPFGREQKAN</sequence>
<proteinExistence type="predicted"/>